<accession>A0A1G8GGI7</accession>
<keyword evidence="2" id="KW-1185">Reference proteome</keyword>
<name>A0A1G8GGI7_9FLAO</name>
<gene>
    <name evidence="1" type="ORF">SAMN04489796_105206</name>
</gene>
<evidence type="ECO:0000313" key="2">
    <source>
        <dbReference type="Proteomes" id="UP000199492"/>
    </source>
</evidence>
<protein>
    <submittedName>
        <fullName evidence="1">Uncharacterized protein</fullName>
    </submittedName>
</protein>
<dbReference type="EMBL" id="FNCZ01000005">
    <property type="protein sequence ID" value="SDH93461.1"/>
    <property type="molecule type" value="Genomic_DNA"/>
</dbReference>
<evidence type="ECO:0000313" key="1">
    <source>
        <dbReference type="EMBL" id="SDH93461.1"/>
    </source>
</evidence>
<proteinExistence type="predicted"/>
<organism evidence="1 2">
    <name type="scientific">Winogradskyella thalassocola</name>
    <dbReference type="NCBI Taxonomy" id="262004"/>
    <lineage>
        <taxon>Bacteria</taxon>
        <taxon>Pseudomonadati</taxon>
        <taxon>Bacteroidota</taxon>
        <taxon>Flavobacteriia</taxon>
        <taxon>Flavobacteriales</taxon>
        <taxon>Flavobacteriaceae</taxon>
        <taxon>Winogradskyella</taxon>
    </lineage>
</organism>
<reference evidence="2" key="1">
    <citation type="submission" date="2016-10" db="EMBL/GenBank/DDBJ databases">
        <authorList>
            <person name="Varghese N."/>
            <person name="Submissions S."/>
        </authorList>
    </citation>
    <scope>NUCLEOTIDE SEQUENCE [LARGE SCALE GENOMIC DNA]</scope>
    <source>
        <strain evidence="2">DSM 15363</strain>
    </source>
</reference>
<sequence length="84" mass="9004">MAEVGFVAGATHIELTYGVLDFDFDGLDYDLHLAAPMVLEPDTLPSGLGTQICVLGIRFYQEVDGALYVLNAKESVGIAVLKCI</sequence>
<dbReference type="OrthoDB" id="645138at2"/>
<dbReference type="AlphaFoldDB" id="A0A1G8GGI7"/>
<dbReference type="RefSeq" id="WP_139181075.1">
    <property type="nucleotide sequence ID" value="NZ_FNCZ01000005.1"/>
</dbReference>
<dbReference type="Proteomes" id="UP000199492">
    <property type="component" value="Unassembled WGS sequence"/>
</dbReference>